<keyword evidence="2" id="KW-1185">Reference proteome</keyword>
<protein>
    <submittedName>
        <fullName evidence="1">Methyltransferase</fullName>
    </submittedName>
</protein>
<dbReference type="SUPFAM" id="SSF53335">
    <property type="entry name" value="S-adenosyl-L-methionine-dependent methyltransferases"/>
    <property type="match status" value="1"/>
</dbReference>
<dbReference type="RefSeq" id="WP_099592082.1">
    <property type="nucleotide sequence ID" value="NZ_MDGM01000009.1"/>
</dbReference>
<dbReference type="PANTHER" id="PTHR43861:SF6">
    <property type="entry name" value="METHYLTRANSFERASE TYPE 11"/>
    <property type="match status" value="1"/>
</dbReference>
<dbReference type="Proteomes" id="UP000231516">
    <property type="component" value="Unassembled WGS sequence"/>
</dbReference>
<sequence>MDTAAYARMGEQEHKHWWFAARREIIAKLITSSCDLPKNARLLEAGCGTGGNLSLLSGFGKLDAFEFDETSRTTAQLKSGMDIPFGALPDDAPFAGEAYDLIALLDVLEHIEHDTASLTALGERLDKNGRILITVPAMPWLWSKHDVVHHHFRRYTRNSLKRAVENAGLEVEAISYFNCFLFPFALMKRGFDKLTGSSAPDDEIPSDWMNKLFFRIFRAERHLVSRTSLPWGLSLYAIVKLKK</sequence>
<accession>A0A2G5K848</accession>
<comment type="caution">
    <text evidence="1">The sequence shown here is derived from an EMBL/GenBank/DDBJ whole genome shotgun (WGS) entry which is preliminary data.</text>
</comment>
<dbReference type="GO" id="GO:0032259">
    <property type="term" value="P:methylation"/>
    <property type="evidence" value="ECO:0007669"/>
    <property type="project" value="UniProtKB-KW"/>
</dbReference>
<dbReference type="Pfam" id="PF13489">
    <property type="entry name" value="Methyltransf_23"/>
    <property type="match status" value="1"/>
</dbReference>
<name>A0A2G5K848_9RHOB</name>
<dbReference type="GO" id="GO:0008168">
    <property type="term" value="F:methyltransferase activity"/>
    <property type="evidence" value="ECO:0007669"/>
    <property type="project" value="UniProtKB-KW"/>
</dbReference>
<dbReference type="CDD" id="cd02440">
    <property type="entry name" value="AdoMet_MTases"/>
    <property type="match status" value="1"/>
</dbReference>
<dbReference type="InterPro" id="IPR029063">
    <property type="entry name" value="SAM-dependent_MTases_sf"/>
</dbReference>
<dbReference type="OrthoDB" id="9810247at2"/>
<proteinExistence type="predicted"/>
<keyword evidence="1" id="KW-0808">Transferase</keyword>
<gene>
    <name evidence="1" type="ORF">BFP76_00770</name>
</gene>
<keyword evidence="1" id="KW-0489">Methyltransferase</keyword>
<evidence type="ECO:0000313" key="2">
    <source>
        <dbReference type="Proteomes" id="UP000231516"/>
    </source>
</evidence>
<dbReference type="PANTHER" id="PTHR43861">
    <property type="entry name" value="TRANS-ACONITATE 2-METHYLTRANSFERASE-RELATED"/>
    <property type="match status" value="1"/>
</dbReference>
<dbReference type="EMBL" id="MDGM01000009">
    <property type="protein sequence ID" value="PIB25697.1"/>
    <property type="molecule type" value="Genomic_DNA"/>
</dbReference>
<dbReference type="AlphaFoldDB" id="A0A2G5K848"/>
<reference evidence="1 2" key="1">
    <citation type="submission" date="2016-08" db="EMBL/GenBank/DDBJ databases">
        <title>Draft genome of Amylibacter sp. strain 4G11.</title>
        <authorList>
            <person name="Wong S.-K."/>
            <person name="Hamasaki K."/>
            <person name="Yoshizawa S."/>
        </authorList>
    </citation>
    <scope>NUCLEOTIDE SEQUENCE [LARGE SCALE GENOMIC DNA]</scope>
    <source>
        <strain evidence="1 2">4G11</strain>
    </source>
</reference>
<dbReference type="Gene3D" id="3.40.50.150">
    <property type="entry name" value="Vaccinia Virus protein VP39"/>
    <property type="match status" value="1"/>
</dbReference>
<evidence type="ECO:0000313" key="1">
    <source>
        <dbReference type="EMBL" id="PIB25697.1"/>
    </source>
</evidence>
<organism evidence="1 2">
    <name type="scientific">Paramylibacter kogurei</name>
    <dbReference type="NCBI Taxonomy" id="1889778"/>
    <lineage>
        <taxon>Bacteria</taxon>
        <taxon>Pseudomonadati</taxon>
        <taxon>Pseudomonadota</taxon>
        <taxon>Alphaproteobacteria</taxon>
        <taxon>Rhodobacterales</taxon>
        <taxon>Paracoccaceae</taxon>
        <taxon>Paramylibacter</taxon>
    </lineage>
</organism>